<sequence length="558" mass="58478">MFGNMKVATRLAWGFGIVIALLAAISVLSITRLERINDALTEVATNRYPKTVQLNDILQRSLDDGRQLRGLLLAVDDTEVTRLRKRLADNAAARGQTLGKLDKSITGDGPRAMLKKIEDARAALEQRIDGFFALAAGADKSNAIAYLRSDIVPANTAVENAVRDLLNYQAHQMDEANTAGDVMYDQTRTLVLAMSGGAIVLALLIGIFITRSLLKLLGGEPAYAAEVLQQVAGGDLSVDVKTRKGDTTSMMASVKNMVGRLAQVVSEVNSSAEALAGASEEVSATAQSLSQASSEQAAGVEETSASIEQMTASIAQNTENSKVTDSMATKAAAEAAEGGEAVTSTVAAMKQIAQKIGIIDDIAYQTNLLALNAAIEAARAGEHGKGFAVVAAEVRKLAERSQVAAQEIGDVAGSSVDLAERAGRLLEQMVPNIRKTSDLVQEITAASEEQSSGVGQINAAVGQLSQTTQQNASSSEELAATAEEMSAQAEQLQQAMSFFKLSDRVARAAGAAAAARKRPVAARRPAAAAAREAAEPELAGKLAYAGAEAVDETQFVRY</sequence>
<dbReference type="FunFam" id="1.10.287.950:FF:000001">
    <property type="entry name" value="Methyl-accepting chemotaxis sensory transducer"/>
    <property type="match status" value="1"/>
</dbReference>
<keyword evidence="4" id="KW-0807">Transducer</keyword>
<dbReference type="PROSITE" id="PS50885">
    <property type="entry name" value="HAMP"/>
    <property type="match status" value="1"/>
</dbReference>
<dbReference type="InterPro" id="IPR024478">
    <property type="entry name" value="HlyB_4HB_MCP"/>
</dbReference>
<dbReference type="GO" id="GO:0005886">
    <property type="term" value="C:plasma membrane"/>
    <property type="evidence" value="ECO:0007669"/>
    <property type="project" value="TreeGrafter"/>
</dbReference>
<evidence type="ECO:0000256" key="2">
    <source>
        <dbReference type="ARBA" id="ARBA00022500"/>
    </source>
</evidence>
<dbReference type="Pfam" id="PF00015">
    <property type="entry name" value="MCPsignal"/>
    <property type="match status" value="1"/>
</dbReference>
<comment type="similarity">
    <text evidence="3">Belongs to the methyl-accepting chemotaxis (MCP) protein family.</text>
</comment>
<feature type="domain" description="Methyl-accepting transducer" evidence="6">
    <location>
        <begin position="271"/>
        <end position="486"/>
    </location>
</feature>
<evidence type="ECO:0000313" key="8">
    <source>
        <dbReference type="EMBL" id="ANN70704.1"/>
    </source>
</evidence>
<dbReference type="GO" id="GO:0006935">
    <property type="term" value="P:chemotaxis"/>
    <property type="evidence" value="ECO:0007669"/>
    <property type="project" value="UniProtKB-KW"/>
</dbReference>
<dbReference type="InterPro" id="IPR047347">
    <property type="entry name" value="YvaQ-like_sensor"/>
</dbReference>
<dbReference type="STRING" id="463025.BAU08_04600"/>
<dbReference type="GO" id="GO:0007165">
    <property type="term" value="P:signal transduction"/>
    <property type="evidence" value="ECO:0007669"/>
    <property type="project" value="UniProtKB-KW"/>
</dbReference>
<dbReference type="EMBL" id="CP016171">
    <property type="protein sequence ID" value="ANN70704.1"/>
    <property type="molecule type" value="Genomic_DNA"/>
</dbReference>
<keyword evidence="8" id="KW-0808">Transferase</keyword>
<name>A0A193FUI2_9BORD</name>
<comment type="subcellular location">
    <subcellularLocation>
        <location evidence="1">Membrane</location>
    </subcellularLocation>
</comment>
<accession>A0A193FUI2</accession>
<keyword evidence="5" id="KW-0812">Transmembrane</keyword>
<evidence type="ECO:0000256" key="3">
    <source>
        <dbReference type="ARBA" id="ARBA00029447"/>
    </source>
</evidence>
<feature type="transmembrane region" description="Helical" evidence="5">
    <location>
        <begin position="190"/>
        <end position="209"/>
    </location>
</feature>
<dbReference type="GO" id="GO:0004888">
    <property type="term" value="F:transmembrane signaling receptor activity"/>
    <property type="evidence" value="ECO:0007669"/>
    <property type="project" value="TreeGrafter"/>
</dbReference>
<evidence type="ECO:0000256" key="1">
    <source>
        <dbReference type="ARBA" id="ARBA00004370"/>
    </source>
</evidence>
<dbReference type="GO" id="GO:0016301">
    <property type="term" value="F:kinase activity"/>
    <property type="evidence" value="ECO:0007669"/>
    <property type="project" value="UniProtKB-KW"/>
</dbReference>
<gene>
    <name evidence="8" type="ORF">BAU08_04600</name>
</gene>
<evidence type="ECO:0000259" key="6">
    <source>
        <dbReference type="PROSITE" id="PS50111"/>
    </source>
</evidence>
<dbReference type="PANTHER" id="PTHR43531">
    <property type="entry name" value="PROTEIN ICFG"/>
    <property type="match status" value="1"/>
</dbReference>
<proteinExistence type="inferred from homology"/>
<keyword evidence="2" id="KW-0145">Chemotaxis</keyword>
<evidence type="ECO:0000259" key="7">
    <source>
        <dbReference type="PROSITE" id="PS50885"/>
    </source>
</evidence>
<dbReference type="PROSITE" id="PS50111">
    <property type="entry name" value="CHEMOTAXIS_TRANSDUC_2"/>
    <property type="match status" value="1"/>
</dbReference>
<dbReference type="InterPro" id="IPR004089">
    <property type="entry name" value="MCPsignal_dom"/>
</dbReference>
<reference evidence="8 9" key="1">
    <citation type="submission" date="2016-06" db="EMBL/GenBank/DDBJ databases">
        <title>Complete genome sequences of Bordetella bronchialis and Bordetella flabilis.</title>
        <authorList>
            <person name="LiPuma J.J."/>
            <person name="Spilker T."/>
        </authorList>
    </citation>
    <scope>NUCLEOTIDE SEQUENCE [LARGE SCALE GENOMIC DNA]</scope>
    <source>
        <strain evidence="8 9">AU17976</strain>
    </source>
</reference>
<dbReference type="AlphaFoldDB" id="A0A193FUI2"/>
<protein>
    <submittedName>
        <fullName evidence="8">Histidine kinase</fullName>
    </submittedName>
</protein>
<evidence type="ECO:0000256" key="4">
    <source>
        <dbReference type="PROSITE-ProRule" id="PRU00284"/>
    </source>
</evidence>
<keyword evidence="8" id="KW-0418">Kinase</keyword>
<dbReference type="InterPro" id="IPR051310">
    <property type="entry name" value="MCP_chemotaxis"/>
</dbReference>
<dbReference type="Gene3D" id="1.10.287.950">
    <property type="entry name" value="Methyl-accepting chemotaxis protein"/>
    <property type="match status" value="1"/>
</dbReference>
<dbReference type="SMART" id="SM00283">
    <property type="entry name" value="MA"/>
    <property type="match status" value="1"/>
</dbReference>
<keyword evidence="5" id="KW-1133">Transmembrane helix</keyword>
<dbReference type="RefSeq" id="WP_066668352.1">
    <property type="nucleotide sequence ID" value="NZ_CP016171.1"/>
</dbReference>
<keyword evidence="5" id="KW-0472">Membrane</keyword>
<dbReference type="SUPFAM" id="SSF58104">
    <property type="entry name" value="Methyl-accepting chemotaxis protein (MCP) signaling domain"/>
    <property type="match status" value="1"/>
</dbReference>
<evidence type="ECO:0000256" key="5">
    <source>
        <dbReference type="SAM" id="Phobius"/>
    </source>
</evidence>
<dbReference type="CDD" id="cd19411">
    <property type="entry name" value="MCP2201-like_sensor"/>
    <property type="match status" value="1"/>
</dbReference>
<feature type="domain" description="HAMP" evidence="7">
    <location>
        <begin position="225"/>
        <end position="266"/>
    </location>
</feature>
<dbReference type="InterPro" id="IPR003660">
    <property type="entry name" value="HAMP_dom"/>
</dbReference>
<dbReference type="Proteomes" id="UP000092213">
    <property type="component" value="Chromosome"/>
</dbReference>
<dbReference type="PANTHER" id="PTHR43531:SF11">
    <property type="entry name" value="METHYL-ACCEPTING CHEMOTAXIS PROTEIN 3"/>
    <property type="match status" value="1"/>
</dbReference>
<feature type="transmembrane region" description="Helical" evidence="5">
    <location>
        <begin position="12"/>
        <end position="30"/>
    </location>
</feature>
<evidence type="ECO:0000313" key="9">
    <source>
        <dbReference type="Proteomes" id="UP000092213"/>
    </source>
</evidence>
<organism evidence="8 9">
    <name type="scientific">Bordetella bronchialis</name>
    <dbReference type="NCBI Taxonomy" id="463025"/>
    <lineage>
        <taxon>Bacteria</taxon>
        <taxon>Pseudomonadati</taxon>
        <taxon>Pseudomonadota</taxon>
        <taxon>Betaproteobacteria</taxon>
        <taxon>Burkholderiales</taxon>
        <taxon>Alcaligenaceae</taxon>
        <taxon>Bordetella</taxon>
    </lineage>
</organism>
<dbReference type="Pfam" id="PF12729">
    <property type="entry name" value="4HB_MCP_1"/>
    <property type="match status" value="1"/>
</dbReference>